<reference evidence="1 2" key="1">
    <citation type="submission" date="2019-04" db="EMBL/GenBank/DDBJ databases">
        <authorList>
            <person name="Liu Q."/>
            <person name="Xin Y.-H."/>
        </authorList>
    </citation>
    <scope>NUCLEOTIDE SEQUENCE [LARGE SCALE GENOMIC DNA]</scope>
    <source>
        <strain evidence="1 2">AM23</strain>
    </source>
</reference>
<evidence type="ECO:0000313" key="1">
    <source>
        <dbReference type="EMBL" id="THJ64588.1"/>
    </source>
</evidence>
<dbReference type="OrthoDB" id="4952287at2"/>
<dbReference type="Proteomes" id="UP000305233">
    <property type="component" value="Unassembled WGS sequence"/>
</dbReference>
<dbReference type="EMBL" id="SSWH01000024">
    <property type="protein sequence ID" value="THJ64588.1"/>
    <property type="molecule type" value="Genomic_DNA"/>
</dbReference>
<keyword evidence="2" id="KW-1185">Reference proteome</keyword>
<sequence>MIIVLTDTGKYTFDVKPTEVSNSGATLKIRRDGHTIAQFRSWHTWHEEEETPVTSTTNNRN</sequence>
<name>A0A4S5DZX8_9MICC</name>
<dbReference type="RefSeq" id="WP_136455806.1">
    <property type="nucleotide sequence ID" value="NZ_SSWH01000024.1"/>
</dbReference>
<proteinExistence type="predicted"/>
<evidence type="ECO:0000313" key="2">
    <source>
        <dbReference type="Proteomes" id="UP000305233"/>
    </source>
</evidence>
<dbReference type="AlphaFoldDB" id="A0A4S5DZX8"/>
<gene>
    <name evidence="1" type="ORF">E8P82_14725</name>
</gene>
<accession>A0A4S5DZX8</accession>
<comment type="caution">
    <text evidence="1">The sequence shown here is derived from an EMBL/GenBank/DDBJ whole genome shotgun (WGS) entry which is preliminary data.</text>
</comment>
<protein>
    <submittedName>
        <fullName evidence="1">Uncharacterized protein</fullName>
    </submittedName>
</protein>
<organism evidence="1 2">
    <name type="scientific">Arthrobacter echini</name>
    <dbReference type="NCBI Taxonomy" id="1529066"/>
    <lineage>
        <taxon>Bacteria</taxon>
        <taxon>Bacillati</taxon>
        <taxon>Actinomycetota</taxon>
        <taxon>Actinomycetes</taxon>
        <taxon>Micrococcales</taxon>
        <taxon>Micrococcaceae</taxon>
        <taxon>Arthrobacter</taxon>
    </lineage>
</organism>